<sequence length="291" mass="31952">MKELMGHVYKAMVNQNITTSWYHRPADVTSFAPEEAERQRERQQSHPSNVANAKRKLVLSRTLERLKAENQAWNAQLQRCTHLAQTPVADLSSRGNAATAPDVCIESTQLSKSERRMWQLCQQLKETRLDANDTASQAASPPPLVTPENSAGMSMASLSTSSNLCTLKSFAMNTEPIVDQLTHCAYLARMLNTNLTTYLDTTTARVIRSLMRRTQGSSNLPASTNTAQPLLEGAPEEQQAKVVLAADLPRIDATNAGPIESSTDAVLGHFASIDPQDILRGLSRLLPRSSK</sequence>
<dbReference type="PANTHER" id="PTHR14778">
    <property type="entry name" value="KINETOCHORE-ASSOCIATED PROTEIN DSN1 HOMOLOG"/>
    <property type="match status" value="1"/>
</dbReference>
<dbReference type="Pfam" id="PF08202">
    <property type="entry name" value="MIS13"/>
    <property type="match status" value="1"/>
</dbReference>
<feature type="coiled-coil region" evidence="1">
    <location>
        <begin position="56"/>
        <end position="83"/>
    </location>
</feature>
<dbReference type="GO" id="GO:0051301">
    <property type="term" value="P:cell division"/>
    <property type="evidence" value="ECO:0007669"/>
    <property type="project" value="InterPro"/>
</dbReference>
<proteinExistence type="predicted"/>
<evidence type="ECO:0000256" key="1">
    <source>
        <dbReference type="SAM" id="Coils"/>
    </source>
</evidence>
<feature type="compositionally biased region" description="Basic and acidic residues" evidence="2">
    <location>
        <begin position="35"/>
        <end position="44"/>
    </location>
</feature>
<dbReference type="AlphaFoldDB" id="A0A9W8B2V8"/>
<comment type="caution">
    <text evidence="3">The sequence shown here is derived from an EMBL/GenBank/DDBJ whole genome shotgun (WGS) entry which is preliminary data.</text>
</comment>
<dbReference type="PANTHER" id="PTHR14778:SF2">
    <property type="entry name" value="KINETOCHORE-ASSOCIATED PROTEIN DSN1 HOMOLOG"/>
    <property type="match status" value="1"/>
</dbReference>
<keyword evidence="4" id="KW-1185">Reference proteome</keyword>
<reference evidence="3" key="1">
    <citation type="submission" date="2022-07" db="EMBL/GenBank/DDBJ databases">
        <title>Phylogenomic reconstructions and comparative analyses of Kickxellomycotina fungi.</title>
        <authorList>
            <person name="Reynolds N.K."/>
            <person name="Stajich J.E."/>
            <person name="Barry K."/>
            <person name="Grigoriev I.V."/>
            <person name="Crous P."/>
            <person name="Smith M.E."/>
        </authorList>
    </citation>
    <scope>NUCLEOTIDE SEQUENCE</scope>
    <source>
        <strain evidence="3">RSA 567</strain>
    </source>
</reference>
<dbReference type="OrthoDB" id="10249039at2759"/>
<dbReference type="InterPro" id="IPR013218">
    <property type="entry name" value="Dsn1/Mis13"/>
</dbReference>
<dbReference type="GO" id="GO:0000444">
    <property type="term" value="C:MIS12/MIND type complex"/>
    <property type="evidence" value="ECO:0007669"/>
    <property type="project" value="InterPro"/>
</dbReference>
<gene>
    <name evidence="3" type="ORF">H4R34_005470</name>
</gene>
<keyword evidence="1" id="KW-0175">Coiled coil</keyword>
<dbReference type="Proteomes" id="UP001151582">
    <property type="component" value="Unassembled WGS sequence"/>
</dbReference>
<feature type="region of interest" description="Disordered" evidence="2">
    <location>
        <begin position="131"/>
        <end position="153"/>
    </location>
</feature>
<evidence type="ECO:0000313" key="4">
    <source>
        <dbReference type="Proteomes" id="UP001151582"/>
    </source>
</evidence>
<organism evidence="3 4">
    <name type="scientific">Dimargaris verticillata</name>
    <dbReference type="NCBI Taxonomy" id="2761393"/>
    <lineage>
        <taxon>Eukaryota</taxon>
        <taxon>Fungi</taxon>
        <taxon>Fungi incertae sedis</taxon>
        <taxon>Zoopagomycota</taxon>
        <taxon>Kickxellomycotina</taxon>
        <taxon>Dimargaritomycetes</taxon>
        <taxon>Dimargaritales</taxon>
        <taxon>Dimargaritaceae</taxon>
        <taxon>Dimargaris</taxon>
    </lineage>
</organism>
<accession>A0A9W8B2V8</accession>
<dbReference type="EMBL" id="JANBQB010001115">
    <property type="protein sequence ID" value="KAJ1972248.1"/>
    <property type="molecule type" value="Genomic_DNA"/>
</dbReference>
<dbReference type="GO" id="GO:0007059">
    <property type="term" value="P:chromosome segregation"/>
    <property type="evidence" value="ECO:0007669"/>
    <property type="project" value="InterPro"/>
</dbReference>
<protein>
    <submittedName>
        <fullName evidence="3">Uncharacterized protein</fullName>
    </submittedName>
</protein>
<evidence type="ECO:0000313" key="3">
    <source>
        <dbReference type="EMBL" id="KAJ1972248.1"/>
    </source>
</evidence>
<name>A0A9W8B2V8_9FUNG</name>
<feature type="region of interest" description="Disordered" evidence="2">
    <location>
        <begin position="32"/>
        <end position="51"/>
    </location>
</feature>
<evidence type="ECO:0000256" key="2">
    <source>
        <dbReference type="SAM" id="MobiDB-lite"/>
    </source>
</evidence>